<sequence length="397" mass="44271">MQLYCYKFAKSRCERVDGVSPLFLAIDANFRLVRFIVSNAAQDLSLVNGAGFIVLQESFRKHVAEYGKRIPYDPSDCRDHQAVKLATSKCGAGLAMSGVAMVDCAWHDAKGPGAVTILDHGEDCHVKYSFNKTPYVGQTDGEALERGWSRLNQLAASLKVMGPGGYLNTLDDHISDYNYRKSALMDVQCWTEAIEAWEWDPVNAINPFETTVAHTYSQGFYFWVEELTMSKVHLTLAQEEATEIAKITVCKIQQCEGPQETNEDVEGAQVVDLAESMIAEAGANIGVDIFAVHHEVGPSTMILQGVELESDQRWLKLAHAALGAHSTDRERAKVTEGLNRLRQCMDTWFEVQQVYMPGVVVWHADWNKAQLWARSEVEAERVEAEPQPTQVAGRGRQ</sequence>
<dbReference type="Pfam" id="PF18758">
    <property type="entry name" value="KDZ"/>
    <property type="match status" value="2"/>
</dbReference>
<evidence type="ECO:0008006" key="3">
    <source>
        <dbReference type="Google" id="ProtNLM"/>
    </source>
</evidence>
<accession>A0A2H3AZ80</accession>
<dbReference type="Proteomes" id="UP000218334">
    <property type="component" value="Unassembled WGS sequence"/>
</dbReference>
<dbReference type="EMBL" id="KZ293455">
    <property type="protein sequence ID" value="PBK63971.1"/>
    <property type="molecule type" value="Genomic_DNA"/>
</dbReference>
<keyword evidence="2" id="KW-1185">Reference proteome</keyword>
<reference evidence="2" key="1">
    <citation type="journal article" date="2017" name="Nat. Ecol. Evol.">
        <title>Genome expansion and lineage-specific genetic innovations in the forest pathogenic fungi Armillaria.</title>
        <authorList>
            <person name="Sipos G."/>
            <person name="Prasanna A.N."/>
            <person name="Walter M.C."/>
            <person name="O'Connor E."/>
            <person name="Balint B."/>
            <person name="Krizsan K."/>
            <person name="Kiss B."/>
            <person name="Hess J."/>
            <person name="Varga T."/>
            <person name="Slot J."/>
            <person name="Riley R."/>
            <person name="Boka B."/>
            <person name="Rigling D."/>
            <person name="Barry K."/>
            <person name="Lee J."/>
            <person name="Mihaltcheva S."/>
            <person name="LaButti K."/>
            <person name="Lipzen A."/>
            <person name="Waldron R."/>
            <person name="Moloney N.M."/>
            <person name="Sperisen C."/>
            <person name="Kredics L."/>
            <person name="Vagvoelgyi C."/>
            <person name="Patrignani A."/>
            <person name="Fitzpatrick D."/>
            <person name="Nagy I."/>
            <person name="Doyle S."/>
            <person name="Anderson J.B."/>
            <person name="Grigoriev I.V."/>
            <person name="Gueldener U."/>
            <person name="Muensterkoetter M."/>
            <person name="Nagy L.G."/>
        </authorList>
    </citation>
    <scope>NUCLEOTIDE SEQUENCE [LARGE SCALE GENOMIC DNA]</scope>
    <source>
        <strain evidence="2">28-4</strain>
    </source>
</reference>
<evidence type="ECO:0000313" key="1">
    <source>
        <dbReference type="EMBL" id="PBK63971.1"/>
    </source>
</evidence>
<protein>
    <recommendedName>
        <fullName evidence="3">CxC2-like cysteine cluster KDZ transposase-associated domain-containing protein</fullName>
    </recommendedName>
</protein>
<gene>
    <name evidence="1" type="ORF">ARMSODRAFT_979580</name>
</gene>
<dbReference type="STRING" id="1076256.A0A2H3AZ80"/>
<organism evidence="1 2">
    <name type="scientific">Armillaria solidipes</name>
    <dbReference type="NCBI Taxonomy" id="1076256"/>
    <lineage>
        <taxon>Eukaryota</taxon>
        <taxon>Fungi</taxon>
        <taxon>Dikarya</taxon>
        <taxon>Basidiomycota</taxon>
        <taxon>Agaricomycotina</taxon>
        <taxon>Agaricomycetes</taxon>
        <taxon>Agaricomycetidae</taxon>
        <taxon>Agaricales</taxon>
        <taxon>Marasmiineae</taxon>
        <taxon>Physalacriaceae</taxon>
        <taxon>Armillaria</taxon>
    </lineage>
</organism>
<dbReference type="AlphaFoldDB" id="A0A2H3AZ80"/>
<name>A0A2H3AZ80_9AGAR</name>
<evidence type="ECO:0000313" key="2">
    <source>
        <dbReference type="Proteomes" id="UP000218334"/>
    </source>
</evidence>
<dbReference type="InterPro" id="IPR040521">
    <property type="entry name" value="KDZ"/>
</dbReference>
<proteinExistence type="predicted"/>